<feature type="domain" description="Aminoacyl-transfer RNA synthetases class-II family profile" evidence="9">
    <location>
        <begin position="146"/>
        <end position="513"/>
    </location>
</feature>
<dbReference type="InterPro" id="IPR045864">
    <property type="entry name" value="aa-tRNA-synth_II/BPL/LPL"/>
</dbReference>
<keyword evidence="11" id="KW-1185">Reference proteome</keyword>
<dbReference type="Proteomes" id="UP000308549">
    <property type="component" value="Unassembled WGS sequence"/>
</dbReference>
<name>A0A4U0TKF7_9PEZI</name>
<dbReference type="Pfam" id="PF00152">
    <property type="entry name" value="tRNA-synt_2"/>
    <property type="match status" value="1"/>
</dbReference>
<dbReference type="EC" id="6.1.1.22" evidence="2"/>
<keyword evidence="3" id="KW-0436">Ligase</keyword>
<keyword evidence="7" id="KW-0030">Aminoacyl-tRNA synthetase</keyword>
<evidence type="ECO:0000313" key="10">
    <source>
        <dbReference type="EMBL" id="TKA22378.1"/>
    </source>
</evidence>
<feature type="region of interest" description="Disordered" evidence="8">
    <location>
        <begin position="307"/>
        <end position="329"/>
    </location>
</feature>
<dbReference type="GO" id="GO:0004816">
    <property type="term" value="F:asparagine-tRNA ligase activity"/>
    <property type="evidence" value="ECO:0007669"/>
    <property type="project" value="UniProtKB-EC"/>
</dbReference>
<evidence type="ECO:0000256" key="3">
    <source>
        <dbReference type="ARBA" id="ARBA00022598"/>
    </source>
</evidence>
<organism evidence="10 11">
    <name type="scientific">Salinomyces thailandicus</name>
    <dbReference type="NCBI Taxonomy" id="706561"/>
    <lineage>
        <taxon>Eukaryota</taxon>
        <taxon>Fungi</taxon>
        <taxon>Dikarya</taxon>
        <taxon>Ascomycota</taxon>
        <taxon>Pezizomycotina</taxon>
        <taxon>Dothideomycetes</taxon>
        <taxon>Dothideomycetidae</taxon>
        <taxon>Mycosphaerellales</taxon>
        <taxon>Teratosphaeriaceae</taxon>
        <taxon>Salinomyces</taxon>
    </lineage>
</organism>
<dbReference type="Gene3D" id="3.30.930.10">
    <property type="entry name" value="Bira Bifunctional Protein, Domain 2"/>
    <property type="match status" value="1"/>
</dbReference>
<accession>A0A4U0TKF7</accession>
<reference evidence="10 11" key="1">
    <citation type="submission" date="2017-03" db="EMBL/GenBank/DDBJ databases">
        <title>Genomes of endolithic fungi from Antarctica.</title>
        <authorList>
            <person name="Coleine C."/>
            <person name="Masonjones S."/>
            <person name="Stajich J.E."/>
        </authorList>
    </citation>
    <scope>NUCLEOTIDE SEQUENCE [LARGE SCALE GENOMIC DNA]</scope>
    <source>
        <strain evidence="10 11">CCFEE 6315</strain>
    </source>
</reference>
<evidence type="ECO:0000256" key="6">
    <source>
        <dbReference type="ARBA" id="ARBA00022917"/>
    </source>
</evidence>
<gene>
    <name evidence="10" type="ORF">B0A50_08260</name>
</gene>
<comment type="caution">
    <text evidence="10">The sequence shown here is derived from an EMBL/GenBank/DDBJ whole genome shotgun (WGS) entry which is preliminary data.</text>
</comment>
<evidence type="ECO:0000256" key="5">
    <source>
        <dbReference type="ARBA" id="ARBA00022840"/>
    </source>
</evidence>
<dbReference type="InterPro" id="IPR002312">
    <property type="entry name" value="Asp/Asn-tRNA-synth_IIb"/>
</dbReference>
<dbReference type="GO" id="GO:0005524">
    <property type="term" value="F:ATP binding"/>
    <property type="evidence" value="ECO:0007669"/>
    <property type="project" value="UniProtKB-KW"/>
</dbReference>
<evidence type="ECO:0000256" key="4">
    <source>
        <dbReference type="ARBA" id="ARBA00022741"/>
    </source>
</evidence>
<evidence type="ECO:0000259" key="9">
    <source>
        <dbReference type="PROSITE" id="PS50862"/>
    </source>
</evidence>
<evidence type="ECO:0000256" key="1">
    <source>
        <dbReference type="ARBA" id="ARBA00008226"/>
    </source>
</evidence>
<dbReference type="SUPFAM" id="SSF55681">
    <property type="entry name" value="Class II aaRS and biotin synthetases"/>
    <property type="match status" value="1"/>
</dbReference>
<evidence type="ECO:0000256" key="7">
    <source>
        <dbReference type="ARBA" id="ARBA00023146"/>
    </source>
</evidence>
<dbReference type="PANTHER" id="PTHR22594:SF34">
    <property type="entry name" value="ASPARAGINE--TRNA LIGASE, MITOCHONDRIAL-RELATED"/>
    <property type="match status" value="1"/>
</dbReference>
<keyword evidence="4" id="KW-0547">Nucleotide-binding</keyword>
<dbReference type="InterPro" id="IPR004364">
    <property type="entry name" value="Aa-tRNA-synt_II"/>
</dbReference>
<dbReference type="PANTHER" id="PTHR22594">
    <property type="entry name" value="ASPARTYL/LYSYL-TRNA SYNTHETASE"/>
    <property type="match status" value="1"/>
</dbReference>
<proteinExistence type="inferred from homology"/>
<feature type="compositionally biased region" description="Low complexity" evidence="8">
    <location>
        <begin position="186"/>
        <end position="205"/>
    </location>
</feature>
<dbReference type="Gene3D" id="2.40.50.140">
    <property type="entry name" value="Nucleic acid-binding proteins"/>
    <property type="match status" value="1"/>
</dbReference>
<evidence type="ECO:0000256" key="2">
    <source>
        <dbReference type="ARBA" id="ARBA00012816"/>
    </source>
</evidence>
<dbReference type="AlphaFoldDB" id="A0A4U0TKF7"/>
<dbReference type="EMBL" id="NAJL01000076">
    <property type="protein sequence ID" value="TKA22378.1"/>
    <property type="molecule type" value="Genomic_DNA"/>
</dbReference>
<evidence type="ECO:0000256" key="8">
    <source>
        <dbReference type="SAM" id="MobiDB-lite"/>
    </source>
</evidence>
<feature type="region of interest" description="Disordered" evidence="8">
    <location>
        <begin position="185"/>
        <end position="214"/>
    </location>
</feature>
<dbReference type="PRINTS" id="PR01042">
    <property type="entry name" value="TRNASYNTHASP"/>
</dbReference>
<evidence type="ECO:0000313" key="11">
    <source>
        <dbReference type="Proteomes" id="UP000308549"/>
    </source>
</evidence>
<protein>
    <recommendedName>
        <fullName evidence="2">asparagine--tRNA ligase</fullName>
        <ecNumber evidence="2">6.1.1.22</ecNumber>
    </recommendedName>
</protein>
<dbReference type="Pfam" id="PF01336">
    <property type="entry name" value="tRNA_anti-codon"/>
    <property type="match status" value="1"/>
</dbReference>
<dbReference type="OrthoDB" id="43906at2759"/>
<keyword evidence="6" id="KW-0648">Protein biosynthesis</keyword>
<feature type="compositionally biased region" description="Low complexity" evidence="8">
    <location>
        <begin position="308"/>
        <end position="329"/>
    </location>
</feature>
<dbReference type="CDD" id="cd04318">
    <property type="entry name" value="EcAsnRS_like_N"/>
    <property type="match status" value="1"/>
</dbReference>
<dbReference type="GO" id="GO:0005739">
    <property type="term" value="C:mitochondrion"/>
    <property type="evidence" value="ECO:0007669"/>
    <property type="project" value="TreeGrafter"/>
</dbReference>
<sequence length="521" mass="57374">MFLARPSQRHFSVSRAHFKRINVAQLLAQNAEAKDVEVSGWVRSVRRQKKVGFAAVGDGSTLHSVQAVLKPEDAAKLSTGAAVQLNGSWQTSHGEKQSHELKVQTTTLLGENDAEHNPLQPKYQTPEYLRTIPHLRPRIPTNALLLRLRSHVIATLTNFFHHQGYVQCHTPIITSSDCEGAGEVFTVSSSSSSPTNHSYSPTTSTLNPPSQQQPDHFFRTPKYLTVSSQLHLEALAQAVDKVWTLSPTFRAEKSDTPRHLSEFYMLEAELCFTTDLSDLMNLVENLLKTVAQTLEASTLGAEILQARSTTTSSSSSSSNTDTDSATQDTSLASAKTLSTRWASLKAGSFPRLTYAEALSHLQNAPPSTTTNFTVPPTWNTGLQAEHERYLTTTLGPVFITHYPTAQKPFYMLPSSSPSTPTPETQQQHPPTVQNFDLLLPSILELAGGSLREHRPDHLTRALAEKNLSGAGLEWYQDLRRYGSVPHGGFGLGFDRLLGFLAGVPSVRDVVAFPRWWGRGEC</sequence>
<dbReference type="NCBIfam" id="TIGR00457">
    <property type="entry name" value="asnS"/>
    <property type="match status" value="1"/>
</dbReference>
<dbReference type="InterPro" id="IPR004522">
    <property type="entry name" value="Asn-tRNA-ligase"/>
</dbReference>
<dbReference type="GO" id="GO:0003676">
    <property type="term" value="F:nucleic acid binding"/>
    <property type="evidence" value="ECO:0007669"/>
    <property type="project" value="InterPro"/>
</dbReference>
<dbReference type="InterPro" id="IPR012340">
    <property type="entry name" value="NA-bd_OB-fold"/>
</dbReference>
<dbReference type="GO" id="GO:0006421">
    <property type="term" value="P:asparaginyl-tRNA aminoacylation"/>
    <property type="evidence" value="ECO:0007669"/>
    <property type="project" value="InterPro"/>
</dbReference>
<dbReference type="InterPro" id="IPR004365">
    <property type="entry name" value="NA-bd_OB_tRNA"/>
</dbReference>
<dbReference type="InterPro" id="IPR006195">
    <property type="entry name" value="aa-tRNA-synth_II"/>
</dbReference>
<comment type="similarity">
    <text evidence="1">Belongs to the class-II aminoacyl-tRNA synthetase family.</text>
</comment>
<dbReference type="PROSITE" id="PS50862">
    <property type="entry name" value="AA_TRNA_LIGASE_II"/>
    <property type="match status" value="1"/>
</dbReference>
<keyword evidence="5" id="KW-0067">ATP-binding</keyword>
<dbReference type="SUPFAM" id="SSF50249">
    <property type="entry name" value="Nucleic acid-binding proteins"/>
    <property type="match status" value="1"/>
</dbReference>